<reference evidence="2 3" key="1">
    <citation type="journal article" date="2023" name="Mol. Ecol. Resour.">
        <title>Chromosome-level genome assembly of a triploid poplar Populus alba 'Berolinensis'.</title>
        <authorList>
            <person name="Chen S."/>
            <person name="Yu Y."/>
            <person name="Wang X."/>
            <person name="Wang S."/>
            <person name="Zhang T."/>
            <person name="Zhou Y."/>
            <person name="He R."/>
            <person name="Meng N."/>
            <person name="Wang Y."/>
            <person name="Liu W."/>
            <person name="Liu Z."/>
            <person name="Liu J."/>
            <person name="Guo Q."/>
            <person name="Huang H."/>
            <person name="Sederoff R.R."/>
            <person name="Wang G."/>
            <person name="Qu G."/>
            <person name="Chen S."/>
        </authorList>
    </citation>
    <scope>NUCLEOTIDE SEQUENCE [LARGE SCALE GENOMIC DNA]</scope>
    <source>
        <strain evidence="2">SC-2020</strain>
    </source>
</reference>
<dbReference type="PANTHER" id="PTHR11926">
    <property type="entry name" value="GLUCOSYL/GLUCURONOSYL TRANSFERASES"/>
    <property type="match status" value="1"/>
</dbReference>
<evidence type="ECO:0000313" key="2">
    <source>
        <dbReference type="EMBL" id="KAJ6969341.1"/>
    </source>
</evidence>
<evidence type="ECO:0000313" key="3">
    <source>
        <dbReference type="Proteomes" id="UP001164929"/>
    </source>
</evidence>
<dbReference type="GO" id="GO:0080044">
    <property type="term" value="F:quercetin 7-O-glucosyltransferase activity"/>
    <property type="evidence" value="ECO:0007669"/>
    <property type="project" value="TreeGrafter"/>
</dbReference>
<dbReference type="Gene3D" id="3.40.50.2000">
    <property type="entry name" value="Glycogen Phosphorylase B"/>
    <property type="match status" value="1"/>
</dbReference>
<evidence type="ECO:0000256" key="1">
    <source>
        <dbReference type="ARBA" id="ARBA00009995"/>
    </source>
</evidence>
<dbReference type="PANTHER" id="PTHR11926:SF1560">
    <property type="entry name" value="UDP-GLYCOSYLTRANSFERASE 74E1-RELATED"/>
    <property type="match status" value="1"/>
</dbReference>
<accession>A0AAD6LLI0</accession>
<organism evidence="2 3">
    <name type="scientific">Populus alba x Populus x berolinensis</name>
    <dbReference type="NCBI Taxonomy" id="444605"/>
    <lineage>
        <taxon>Eukaryota</taxon>
        <taxon>Viridiplantae</taxon>
        <taxon>Streptophyta</taxon>
        <taxon>Embryophyta</taxon>
        <taxon>Tracheophyta</taxon>
        <taxon>Spermatophyta</taxon>
        <taxon>Magnoliopsida</taxon>
        <taxon>eudicotyledons</taxon>
        <taxon>Gunneridae</taxon>
        <taxon>Pentapetalae</taxon>
        <taxon>rosids</taxon>
        <taxon>fabids</taxon>
        <taxon>Malpighiales</taxon>
        <taxon>Salicaceae</taxon>
        <taxon>Saliceae</taxon>
        <taxon>Populus</taxon>
    </lineage>
</organism>
<dbReference type="GO" id="GO:0080043">
    <property type="term" value="F:quercetin 3-O-glucosyltransferase activity"/>
    <property type="evidence" value="ECO:0007669"/>
    <property type="project" value="TreeGrafter"/>
</dbReference>
<proteinExistence type="inferred from homology"/>
<comment type="caution">
    <text evidence="2">The sequence shown here is derived from an EMBL/GenBank/DDBJ whole genome shotgun (WGS) entry which is preliminary data.</text>
</comment>
<name>A0AAD6LLI0_9ROSI</name>
<dbReference type="AlphaFoldDB" id="A0AAD6LLI0"/>
<dbReference type="Proteomes" id="UP001164929">
    <property type="component" value="Chromosome 16"/>
</dbReference>
<sequence>MTTQNNSELRWTTKIARTRCRTKQFFWASNKLPSSCAVDNVYYNVHEMKLKIPPEELLVTVSRLPALSPLEITDLPSFVQGMDSESEYSFLLNHVVGQFSNFREADWIFVNTFSTLEEEAVNWLASQRFNKANRTIDPIILLGQAAGGR</sequence>
<keyword evidence="3" id="KW-1185">Reference proteome</keyword>
<comment type="similarity">
    <text evidence="1">Belongs to the UDP-glycosyltransferase family.</text>
</comment>
<dbReference type="EMBL" id="JAQIZT010000016">
    <property type="protein sequence ID" value="KAJ6969341.1"/>
    <property type="molecule type" value="Genomic_DNA"/>
</dbReference>
<gene>
    <name evidence="2" type="ORF">NC653_037108</name>
</gene>
<dbReference type="SUPFAM" id="SSF53756">
    <property type="entry name" value="UDP-Glycosyltransferase/glycogen phosphorylase"/>
    <property type="match status" value="1"/>
</dbReference>
<protein>
    <submittedName>
        <fullName evidence="2">Uncharacterized protein</fullName>
    </submittedName>
</protein>